<reference evidence="9" key="1">
    <citation type="journal article" date="2023" name="IScience">
        <title>Live-bearing cockroach genome reveals convergent evolutionary mechanisms linked to viviparity in insects and beyond.</title>
        <authorList>
            <person name="Fouks B."/>
            <person name="Harrison M.C."/>
            <person name="Mikhailova A.A."/>
            <person name="Marchal E."/>
            <person name="English S."/>
            <person name="Carruthers M."/>
            <person name="Jennings E.C."/>
            <person name="Chiamaka E.L."/>
            <person name="Frigard R.A."/>
            <person name="Pippel M."/>
            <person name="Attardo G.M."/>
            <person name="Benoit J.B."/>
            <person name="Bornberg-Bauer E."/>
            <person name="Tobe S.S."/>
        </authorList>
    </citation>
    <scope>NUCLEOTIDE SEQUENCE</scope>
    <source>
        <strain evidence="9">Stay&amp;Tobe</strain>
    </source>
</reference>
<dbReference type="InterPro" id="IPR050266">
    <property type="entry name" value="AB_hydrolase_sf"/>
</dbReference>
<dbReference type="InterPro" id="IPR000073">
    <property type="entry name" value="AB_hydrolase_1"/>
</dbReference>
<dbReference type="GO" id="GO:0031966">
    <property type="term" value="C:mitochondrial membrane"/>
    <property type="evidence" value="ECO:0007669"/>
    <property type="project" value="UniProtKB-SubCell"/>
</dbReference>
<dbReference type="EC" id="3.1.1.23" evidence="2"/>
<dbReference type="InterPro" id="IPR000639">
    <property type="entry name" value="Epox_hydrolase-like"/>
</dbReference>
<evidence type="ECO:0000256" key="4">
    <source>
        <dbReference type="ARBA" id="ARBA00037874"/>
    </source>
</evidence>
<dbReference type="Gene3D" id="3.40.50.1820">
    <property type="entry name" value="alpha/beta hydrolase"/>
    <property type="match status" value="1"/>
</dbReference>
<comment type="catalytic activity">
    <reaction evidence="6">
        <text>1-dodecanoylglycerol + H2O = dodecanoate + glycerol + H(+)</text>
        <dbReference type="Rhea" id="RHEA:44316"/>
        <dbReference type="ChEBI" id="CHEBI:15377"/>
        <dbReference type="ChEBI" id="CHEBI:15378"/>
        <dbReference type="ChEBI" id="CHEBI:17754"/>
        <dbReference type="ChEBI" id="CHEBI:18262"/>
        <dbReference type="ChEBI" id="CHEBI:75539"/>
    </reaction>
</comment>
<organism evidence="9 10">
    <name type="scientific">Diploptera punctata</name>
    <name type="common">Pacific beetle cockroach</name>
    <dbReference type="NCBI Taxonomy" id="6984"/>
    <lineage>
        <taxon>Eukaryota</taxon>
        <taxon>Metazoa</taxon>
        <taxon>Ecdysozoa</taxon>
        <taxon>Arthropoda</taxon>
        <taxon>Hexapoda</taxon>
        <taxon>Insecta</taxon>
        <taxon>Pterygota</taxon>
        <taxon>Neoptera</taxon>
        <taxon>Polyneoptera</taxon>
        <taxon>Dictyoptera</taxon>
        <taxon>Blattodea</taxon>
        <taxon>Blaberoidea</taxon>
        <taxon>Blaberidae</taxon>
        <taxon>Diplopterinae</taxon>
        <taxon>Diploptera</taxon>
    </lineage>
</organism>
<feature type="domain" description="AB hydrolase-1" evidence="8">
    <location>
        <begin position="467"/>
        <end position="721"/>
    </location>
</feature>
<evidence type="ECO:0000256" key="7">
    <source>
        <dbReference type="ARBA" id="ARBA00049568"/>
    </source>
</evidence>
<dbReference type="PANTHER" id="PTHR43798">
    <property type="entry name" value="MONOACYLGLYCEROL LIPASE"/>
    <property type="match status" value="1"/>
</dbReference>
<evidence type="ECO:0000259" key="8">
    <source>
        <dbReference type="Pfam" id="PF12697"/>
    </source>
</evidence>
<comment type="function">
    <text evidence="7">Lipase that preferentially hydrolysis medium-chain saturated monoacylglycerols including 2-arachidonoylglycerol. Through 2-arachidonoylglycerol degradation may regulate endocannabinoid signaling pathways. Also has a lysophosphatidyl lipase activity with a preference for lysophosphatidylglycerol among other lysophospholipids. Also able to degrade bis(monoacylglycero)phosphate (BMP) and constitutes the major enzyme for BMP catabolism. BMP, also known as lysobisphosphatidic acid, is enriched in late endosomes and lysosomes and plays a key role in the formation of intraluminal vesicles and in lipid sorting.</text>
</comment>
<evidence type="ECO:0000313" key="10">
    <source>
        <dbReference type="Proteomes" id="UP001233999"/>
    </source>
</evidence>
<comment type="catalytic activity">
    <reaction evidence="1">
        <text>Hydrolyzes glycerol monoesters of long-chain fatty acids.</text>
        <dbReference type="EC" id="3.1.1.23"/>
    </reaction>
</comment>
<dbReference type="InterPro" id="IPR029058">
    <property type="entry name" value="AB_hydrolase_fold"/>
</dbReference>
<comment type="caution">
    <text evidence="9">The sequence shown here is derived from an EMBL/GenBank/DDBJ whole genome shotgun (WGS) entry which is preliminary data.</text>
</comment>
<dbReference type="GO" id="GO:0031902">
    <property type="term" value="C:late endosome membrane"/>
    <property type="evidence" value="ECO:0007669"/>
    <property type="project" value="UniProtKB-SubCell"/>
</dbReference>
<dbReference type="GO" id="GO:0047372">
    <property type="term" value="F:monoacylglycerol lipase activity"/>
    <property type="evidence" value="ECO:0007669"/>
    <property type="project" value="UniProtKB-EC"/>
</dbReference>
<evidence type="ECO:0000256" key="5">
    <source>
        <dbReference type="ARBA" id="ARBA00046308"/>
    </source>
</evidence>
<protein>
    <recommendedName>
        <fullName evidence="2">acylglycerol lipase</fullName>
        <ecNumber evidence="2">3.1.1.23</ecNumber>
    </recommendedName>
</protein>
<accession>A0AAD8EMH3</accession>
<dbReference type="SUPFAM" id="SSF53474">
    <property type="entry name" value="alpha/beta-Hydrolases"/>
    <property type="match status" value="1"/>
</dbReference>
<dbReference type="GO" id="GO:0046464">
    <property type="term" value="P:acylglycerol catabolic process"/>
    <property type="evidence" value="ECO:0007669"/>
    <property type="project" value="TreeGrafter"/>
</dbReference>
<gene>
    <name evidence="9" type="ORF">L9F63_013106</name>
</gene>
<dbReference type="Pfam" id="PF12697">
    <property type="entry name" value="Abhydrolase_6"/>
    <property type="match status" value="1"/>
</dbReference>
<dbReference type="PRINTS" id="PR00412">
    <property type="entry name" value="EPOXHYDRLASE"/>
</dbReference>
<sequence length="734" mass="84022">MNCQADVQSWLESVQNFMSRAVRPCITWIPCLQRWRQVHPATSTSNTHVGDKFIHLGSHRRIRVIHIESNKHKVNSWYVVGKDDDLENMGYKSEGLNVSNKRKSLSLLSNYSELSSEEYWFTRWNKPLKAADPCNCSFRKSWRNSMGDSQILVNQPKVISDVNQDLHYEQFSQNISSKVQNRYLLIETFAERMLEGIWNEVFNCFSESESKKPNYIISTSDTKDFYNKLFDDAELTYKNVEFESSINYENLEDFNCKTLISCQESENGVQIKEINDLNEEENKDKTFQSVGCVNPSFLGSKGDPDLLEYAVTYDGSPMNEECSPYRDFANCDMIENMKYEDTDSGFNTASLESTNHHASEIDCTASRKDEALNETENNCFDVSEHEEIMLNNSLSDVSVNTVINDKTLETKDILQHNQISLTSIDIRLVDMHTSAESEFMSKKLNQQGRSKQCCHAKQIRRLKPLLYFLHGVGCSADLWSSLLEHFSRAGYEVMAPDMLGHGYSTAPDNPAAYTFHCLLKDAIDIFDRFVGEHRKCVVIGHAYGSKIISNLFQNYLFVYLYILFSFRCSLAAALGRYRPQQVSHLVLISGGGPAPLAPHTENGPPTVSPCLQAFLKPLLLCGFRRNILYAPCGKHIESCPSMSKGIPHYVIRYVYEGQDWPEGDATFHRRILAPTLLVHGLKDPYVTLVQECEMERTIPRSFLELIPDAGHYSMLETPKRLSHMIHCFIDWWSR</sequence>
<evidence type="ECO:0000256" key="2">
    <source>
        <dbReference type="ARBA" id="ARBA00013254"/>
    </source>
</evidence>
<name>A0AAD8EMH3_DIPPU</name>
<dbReference type="PANTHER" id="PTHR43798:SF5">
    <property type="entry name" value="MONOACYLGLYCEROL LIPASE ABHD6"/>
    <property type="match status" value="1"/>
</dbReference>
<reference evidence="9" key="2">
    <citation type="submission" date="2023-05" db="EMBL/GenBank/DDBJ databases">
        <authorList>
            <person name="Fouks B."/>
        </authorList>
    </citation>
    <scope>NUCLEOTIDE SEQUENCE</scope>
    <source>
        <strain evidence="9">Stay&amp;Tobe</strain>
        <tissue evidence="9">Testes</tissue>
    </source>
</reference>
<evidence type="ECO:0000256" key="3">
    <source>
        <dbReference type="ARBA" id="ARBA00037797"/>
    </source>
</evidence>
<dbReference type="GO" id="GO:0005765">
    <property type="term" value="C:lysosomal membrane"/>
    <property type="evidence" value="ECO:0007669"/>
    <property type="project" value="UniProtKB-SubCell"/>
</dbReference>
<comment type="subcellular location">
    <subcellularLocation>
        <location evidence="3">Late endosome membrane</location>
        <topology evidence="3">Single-pass type II membrane protein</topology>
    </subcellularLocation>
    <subcellularLocation>
        <location evidence="4">Lysosome membrane</location>
        <topology evidence="4">Single-pass type II membrane protein</topology>
    </subcellularLocation>
    <subcellularLocation>
        <location evidence="5">Mitochondrion membrane</location>
        <topology evidence="5">Single-pass type II membrane protein</topology>
    </subcellularLocation>
</comment>
<evidence type="ECO:0000256" key="1">
    <source>
        <dbReference type="ARBA" id="ARBA00001613"/>
    </source>
</evidence>
<proteinExistence type="predicted"/>
<evidence type="ECO:0000256" key="6">
    <source>
        <dbReference type="ARBA" id="ARBA00047662"/>
    </source>
</evidence>
<dbReference type="AlphaFoldDB" id="A0AAD8EMH3"/>
<keyword evidence="10" id="KW-1185">Reference proteome</keyword>
<evidence type="ECO:0000313" key="9">
    <source>
        <dbReference type="EMBL" id="KAJ9595693.1"/>
    </source>
</evidence>
<dbReference type="Proteomes" id="UP001233999">
    <property type="component" value="Unassembled WGS sequence"/>
</dbReference>
<dbReference type="EMBL" id="JASPKZ010002319">
    <property type="protein sequence ID" value="KAJ9595693.1"/>
    <property type="molecule type" value="Genomic_DNA"/>
</dbReference>